<accession>A4A1H3</accession>
<comment type="caution">
    <text evidence="1">The sequence shown here is derived from an EMBL/GenBank/DDBJ whole genome shotgun (WGS) entry which is preliminary data.</text>
</comment>
<sequence length="35" mass="3831">MMRVPDSACQTLVSEESSALSPIERIVRISANEPN</sequence>
<dbReference type="HOGENOM" id="CLU_3363583_0_0_0"/>
<reference evidence="1 2" key="1">
    <citation type="submission" date="2006-02" db="EMBL/GenBank/DDBJ databases">
        <authorList>
            <person name="Amann R."/>
            <person name="Ferriera S."/>
            <person name="Johnson J."/>
            <person name="Kravitz S."/>
            <person name="Halpern A."/>
            <person name="Remington K."/>
            <person name="Beeson K."/>
            <person name="Tran B."/>
            <person name="Rogers Y.-H."/>
            <person name="Friedman R."/>
            <person name="Venter J.C."/>
        </authorList>
    </citation>
    <scope>NUCLEOTIDE SEQUENCE [LARGE SCALE GENOMIC DNA]</scope>
    <source>
        <strain evidence="1 2">DSM 3645</strain>
    </source>
</reference>
<evidence type="ECO:0000313" key="2">
    <source>
        <dbReference type="Proteomes" id="UP000004358"/>
    </source>
</evidence>
<protein>
    <submittedName>
        <fullName evidence="1">Uncharacterized protein</fullName>
    </submittedName>
</protein>
<dbReference type="STRING" id="314230.DSM3645_04635"/>
<gene>
    <name evidence="1" type="ORF">DSM3645_04635</name>
</gene>
<dbReference type="EMBL" id="AANZ01000034">
    <property type="protein sequence ID" value="EAQ77422.1"/>
    <property type="molecule type" value="Genomic_DNA"/>
</dbReference>
<evidence type="ECO:0000313" key="1">
    <source>
        <dbReference type="EMBL" id="EAQ77422.1"/>
    </source>
</evidence>
<dbReference type="AlphaFoldDB" id="A4A1H3"/>
<proteinExistence type="predicted"/>
<organism evidence="1 2">
    <name type="scientific">Blastopirellula marina DSM 3645</name>
    <dbReference type="NCBI Taxonomy" id="314230"/>
    <lineage>
        <taxon>Bacteria</taxon>
        <taxon>Pseudomonadati</taxon>
        <taxon>Planctomycetota</taxon>
        <taxon>Planctomycetia</taxon>
        <taxon>Pirellulales</taxon>
        <taxon>Pirellulaceae</taxon>
        <taxon>Blastopirellula</taxon>
    </lineage>
</organism>
<name>A4A1H3_9BACT</name>
<dbReference type="Proteomes" id="UP000004358">
    <property type="component" value="Unassembled WGS sequence"/>
</dbReference>